<keyword evidence="1" id="KW-1133">Transmembrane helix</keyword>
<evidence type="ECO:0000313" key="3">
    <source>
        <dbReference type="Proteomes" id="UP001626550"/>
    </source>
</evidence>
<comment type="caution">
    <text evidence="2">The sequence shown here is derived from an EMBL/GenBank/DDBJ whole genome shotgun (WGS) entry which is preliminary data.</text>
</comment>
<dbReference type="Proteomes" id="UP001626550">
    <property type="component" value="Unassembled WGS sequence"/>
</dbReference>
<evidence type="ECO:0000313" key="2">
    <source>
        <dbReference type="EMBL" id="KAL3316691.1"/>
    </source>
</evidence>
<reference evidence="2 3" key="1">
    <citation type="submission" date="2024-11" db="EMBL/GenBank/DDBJ databases">
        <title>Adaptive evolution of stress response genes in parasites aligns with host niche diversity.</title>
        <authorList>
            <person name="Hahn C."/>
            <person name="Resl P."/>
        </authorList>
    </citation>
    <scope>NUCLEOTIDE SEQUENCE [LARGE SCALE GENOMIC DNA]</scope>
    <source>
        <strain evidence="2">EGGRZ-B1_66</strain>
        <tissue evidence="2">Body</tissue>
    </source>
</reference>
<dbReference type="AlphaFoldDB" id="A0ABD2QD62"/>
<sequence length="313" mass="34754">MGNLFSQNESLEFFIPASYEVAGPLGLGDPKDHSLSEFEKDTIVPTFMISEAKKRWCREEWDSLADCDKKNKWLAAVFCRDLVTTAIQCNLRSTLDDAKQLPLYILFAMTMPAYSTGTWCNVINLTEARSRQSRRFSCPVQAAASLAMSEAVQPSASSQVLTVIPESTAEPISAKARRPTLLLADSDEVDVITDAQSVSANDRFYRRPVPTPSSLCCLSSAAQNSHDSNIYLQLQSSNAAASNGNHLKRSSCCYCISWRSCFRSLRWPAKHIHNENLFVMSLIQLLCGFAAVILSGVAYSKVLYCDQIRGKHR</sequence>
<organism evidence="2 3">
    <name type="scientific">Cichlidogyrus casuarinus</name>
    <dbReference type="NCBI Taxonomy" id="1844966"/>
    <lineage>
        <taxon>Eukaryota</taxon>
        <taxon>Metazoa</taxon>
        <taxon>Spiralia</taxon>
        <taxon>Lophotrochozoa</taxon>
        <taxon>Platyhelminthes</taxon>
        <taxon>Monogenea</taxon>
        <taxon>Monopisthocotylea</taxon>
        <taxon>Dactylogyridea</taxon>
        <taxon>Ancyrocephalidae</taxon>
        <taxon>Cichlidogyrus</taxon>
    </lineage>
</organism>
<keyword evidence="1" id="KW-0812">Transmembrane</keyword>
<dbReference type="EMBL" id="JBJKFK010000496">
    <property type="protein sequence ID" value="KAL3316691.1"/>
    <property type="molecule type" value="Genomic_DNA"/>
</dbReference>
<proteinExistence type="predicted"/>
<name>A0ABD2QD62_9PLAT</name>
<keyword evidence="3" id="KW-1185">Reference proteome</keyword>
<evidence type="ECO:0000256" key="1">
    <source>
        <dbReference type="SAM" id="Phobius"/>
    </source>
</evidence>
<feature type="transmembrane region" description="Helical" evidence="1">
    <location>
        <begin position="277"/>
        <end position="304"/>
    </location>
</feature>
<accession>A0ABD2QD62</accession>
<keyword evidence="1" id="KW-0472">Membrane</keyword>
<gene>
    <name evidence="2" type="primary">CMC1</name>
    <name evidence="2" type="ORF">Ciccas_004658</name>
</gene>
<protein>
    <submittedName>
        <fullName evidence="2">Mitochondrial aspartate/glutamate carrier protein</fullName>
    </submittedName>
</protein>